<reference evidence="1" key="3">
    <citation type="submission" date="2025-09" db="UniProtKB">
        <authorList>
            <consortium name="Ensembl"/>
        </authorList>
    </citation>
    <scope>IDENTIFICATION</scope>
</reference>
<dbReference type="InParanoid" id="H2Z8U1"/>
<name>H2Z8U1_CIOSA</name>
<dbReference type="Ensembl" id="ENSCSAVT00000014167.1">
    <property type="protein sequence ID" value="ENSCSAVP00000014006.1"/>
    <property type="gene ID" value="ENSCSAVG00000008211.1"/>
</dbReference>
<evidence type="ECO:0000313" key="2">
    <source>
        <dbReference type="Proteomes" id="UP000007875"/>
    </source>
</evidence>
<reference evidence="1" key="2">
    <citation type="submission" date="2025-08" db="UniProtKB">
        <authorList>
            <consortium name="Ensembl"/>
        </authorList>
    </citation>
    <scope>IDENTIFICATION</scope>
</reference>
<keyword evidence="2" id="KW-1185">Reference proteome</keyword>
<evidence type="ECO:0000313" key="1">
    <source>
        <dbReference type="Ensembl" id="ENSCSAVP00000014006.1"/>
    </source>
</evidence>
<accession>H2Z8U1</accession>
<reference evidence="2" key="1">
    <citation type="submission" date="2003-08" db="EMBL/GenBank/DDBJ databases">
        <authorList>
            <person name="Birren B."/>
            <person name="Nusbaum C."/>
            <person name="Abebe A."/>
            <person name="Abouelleil A."/>
            <person name="Adekoya E."/>
            <person name="Ait-zahra M."/>
            <person name="Allen N."/>
            <person name="Allen T."/>
            <person name="An P."/>
            <person name="Anderson M."/>
            <person name="Anderson S."/>
            <person name="Arachchi H."/>
            <person name="Armbruster J."/>
            <person name="Bachantsang P."/>
            <person name="Baldwin J."/>
            <person name="Barry A."/>
            <person name="Bayul T."/>
            <person name="Blitshsteyn B."/>
            <person name="Bloom T."/>
            <person name="Blye J."/>
            <person name="Boguslavskiy L."/>
            <person name="Borowsky M."/>
            <person name="Boukhgalter B."/>
            <person name="Brunache A."/>
            <person name="Butler J."/>
            <person name="Calixte N."/>
            <person name="Calvo S."/>
            <person name="Camarata J."/>
            <person name="Campo K."/>
            <person name="Chang J."/>
            <person name="Cheshatsang Y."/>
            <person name="Citroen M."/>
            <person name="Collymore A."/>
            <person name="Considine T."/>
            <person name="Cook A."/>
            <person name="Cooke P."/>
            <person name="Corum B."/>
            <person name="Cuomo C."/>
            <person name="David R."/>
            <person name="Dawoe T."/>
            <person name="Degray S."/>
            <person name="Dodge S."/>
            <person name="Dooley K."/>
            <person name="Dorje P."/>
            <person name="Dorjee K."/>
            <person name="Dorris L."/>
            <person name="Duffey N."/>
            <person name="Dupes A."/>
            <person name="Elkins T."/>
            <person name="Engels R."/>
            <person name="Erickson J."/>
            <person name="Farina A."/>
            <person name="Faro S."/>
            <person name="Ferreira P."/>
            <person name="Fischer H."/>
            <person name="Fitzgerald M."/>
            <person name="Foley K."/>
            <person name="Gage D."/>
            <person name="Galagan J."/>
            <person name="Gearin G."/>
            <person name="Gnerre S."/>
            <person name="Gnirke A."/>
            <person name="Goyette A."/>
            <person name="Graham J."/>
            <person name="Grandbois E."/>
            <person name="Gyaltsen K."/>
            <person name="Hafez N."/>
            <person name="Hagopian D."/>
            <person name="Hagos B."/>
            <person name="Hall J."/>
            <person name="Hatcher B."/>
            <person name="Heller A."/>
            <person name="Higgins H."/>
            <person name="Honan T."/>
            <person name="Horn A."/>
            <person name="Houde N."/>
            <person name="Hughes L."/>
            <person name="Hulme W."/>
            <person name="Husby E."/>
            <person name="Iliev I."/>
            <person name="Jaffe D."/>
            <person name="Jones C."/>
            <person name="Kamal M."/>
            <person name="Kamat A."/>
            <person name="Kamvysselis M."/>
            <person name="Karlsson E."/>
            <person name="Kells C."/>
            <person name="Kieu A."/>
            <person name="Kisner P."/>
            <person name="Kodira C."/>
            <person name="Kulbokas E."/>
            <person name="Labutti K."/>
            <person name="Lama D."/>
            <person name="Landers T."/>
            <person name="Leger J."/>
            <person name="Levine S."/>
            <person name="Lewis D."/>
            <person name="Lewis T."/>
            <person name="Lindblad-toh K."/>
            <person name="Liu X."/>
            <person name="Lokyitsang T."/>
            <person name="Lokyitsang Y."/>
            <person name="Lucien O."/>
            <person name="Lui A."/>
            <person name="Ma L.J."/>
            <person name="Mabbitt R."/>
            <person name="Macdonald J."/>
            <person name="Maclean C."/>
            <person name="Major J."/>
            <person name="Manning J."/>
            <person name="Marabella R."/>
            <person name="Maru K."/>
            <person name="Matthews C."/>
            <person name="Mauceli E."/>
            <person name="Mccarthy M."/>
            <person name="Mcdonough S."/>
            <person name="Mcghee T."/>
            <person name="Meldrim J."/>
            <person name="Meneus L."/>
            <person name="Mesirov J."/>
            <person name="Mihalev A."/>
            <person name="Mihova T."/>
            <person name="Mikkelsen T."/>
            <person name="Mlenga V."/>
            <person name="Moru K."/>
            <person name="Mozes J."/>
            <person name="Mulrain L."/>
            <person name="Munson G."/>
            <person name="Naylor J."/>
            <person name="Newes C."/>
            <person name="Nguyen C."/>
            <person name="Nguyen N."/>
            <person name="Nguyen T."/>
            <person name="Nicol R."/>
            <person name="Nielsen C."/>
            <person name="Nizzari M."/>
            <person name="Norbu C."/>
            <person name="Norbu N."/>
            <person name="O'donnell P."/>
            <person name="Okoawo O."/>
            <person name="O'leary S."/>
            <person name="Omotosho B."/>
            <person name="O'neill K."/>
            <person name="Osman S."/>
            <person name="Parker S."/>
            <person name="Perrin D."/>
            <person name="Phunkhang P."/>
            <person name="Piqani B."/>
            <person name="Purcell S."/>
            <person name="Rachupka T."/>
            <person name="Ramasamy U."/>
            <person name="Rameau R."/>
            <person name="Ray V."/>
            <person name="Raymond C."/>
            <person name="Retta R."/>
            <person name="Richardson S."/>
            <person name="Rise C."/>
            <person name="Rodriguez J."/>
            <person name="Rogers J."/>
            <person name="Rogov P."/>
            <person name="Rutman M."/>
            <person name="Schupbach R."/>
            <person name="Seaman C."/>
            <person name="Settipalli S."/>
            <person name="Sharpe T."/>
            <person name="Sheridan J."/>
            <person name="Sherpa N."/>
            <person name="Shi J."/>
            <person name="Smirnov S."/>
            <person name="Smith C."/>
            <person name="Sougnez C."/>
            <person name="Spencer B."/>
            <person name="Stalker J."/>
            <person name="Stange-thomann N."/>
            <person name="Stavropoulos S."/>
            <person name="Stetson K."/>
            <person name="Stone C."/>
            <person name="Stone S."/>
            <person name="Stubbs M."/>
            <person name="Talamas J."/>
            <person name="Tchuinga P."/>
            <person name="Tenzing P."/>
            <person name="Tesfaye S."/>
            <person name="Theodore J."/>
            <person name="Thoulutsang Y."/>
            <person name="Topham K."/>
            <person name="Towey S."/>
            <person name="Tsamla T."/>
            <person name="Tsomo N."/>
            <person name="Vallee D."/>
            <person name="Vassiliev H."/>
            <person name="Venkataraman V."/>
            <person name="Vinson J."/>
            <person name="Vo A."/>
            <person name="Wade C."/>
            <person name="Wang S."/>
            <person name="Wangchuk T."/>
            <person name="Wangdi T."/>
            <person name="Whittaker C."/>
            <person name="Wilkinson J."/>
            <person name="Wu Y."/>
            <person name="Wyman D."/>
            <person name="Yadav S."/>
            <person name="Yang S."/>
            <person name="Yang X."/>
            <person name="Yeager S."/>
            <person name="Yee E."/>
            <person name="Young G."/>
            <person name="Zainoun J."/>
            <person name="Zembeck L."/>
            <person name="Zimmer A."/>
            <person name="Zody M."/>
            <person name="Lander E."/>
        </authorList>
    </citation>
    <scope>NUCLEOTIDE SEQUENCE [LARGE SCALE GENOMIC DNA]</scope>
</reference>
<protein>
    <submittedName>
        <fullName evidence="1">Uncharacterized protein</fullName>
    </submittedName>
</protein>
<proteinExistence type="predicted"/>
<dbReference type="HOGENOM" id="CLU_2202869_0_0_1"/>
<sequence>LINDQTLIKNCTGPNSLCYSFETLNEIDGKKVYVELGDCGVVKDKAKYTCQSLLARAPKASNCTRKFCYYDRCNLKPTKPVCGSPPSVPNGSFGPSLATYDIGATVNY</sequence>
<dbReference type="AlphaFoldDB" id="H2Z8U1"/>
<organism evidence="1 2">
    <name type="scientific">Ciona savignyi</name>
    <name type="common">Pacific transparent sea squirt</name>
    <dbReference type="NCBI Taxonomy" id="51511"/>
    <lineage>
        <taxon>Eukaryota</taxon>
        <taxon>Metazoa</taxon>
        <taxon>Chordata</taxon>
        <taxon>Tunicata</taxon>
        <taxon>Ascidiacea</taxon>
        <taxon>Phlebobranchia</taxon>
        <taxon>Cionidae</taxon>
        <taxon>Ciona</taxon>
    </lineage>
</organism>
<dbReference type="Proteomes" id="UP000007875">
    <property type="component" value="Unassembled WGS sequence"/>
</dbReference>